<dbReference type="RefSeq" id="WP_046281880.1">
    <property type="nucleotide sequence ID" value="NZ_LATL02000056.1"/>
</dbReference>
<dbReference type="Proteomes" id="UP000033607">
    <property type="component" value="Unassembled WGS sequence"/>
</dbReference>
<comment type="caution">
    <text evidence="2">The sequence shown here is derived from an EMBL/GenBank/DDBJ whole genome shotgun (WGS) entry which is preliminary data.</text>
</comment>
<proteinExistence type="predicted"/>
<gene>
    <name evidence="2" type="ORF">WN50_27905</name>
</gene>
<dbReference type="EMBL" id="LATL02000056">
    <property type="protein sequence ID" value="KKD34977.1"/>
    <property type="molecule type" value="Genomic_DNA"/>
</dbReference>
<accession>A0A0F5Y8L0</accession>
<evidence type="ECO:0000313" key="3">
    <source>
        <dbReference type="Proteomes" id="UP000033607"/>
    </source>
</evidence>
<dbReference type="InterPro" id="IPR040942">
    <property type="entry name" value="Minimal_Cpol"/>
</dbReference>
<dbReference type="Pfam" id="PF18182">
    <property type="entry name" value="mCpol"/>
    <property type="match status" value="1"/>
</dbReference>
<dbReference type="NCBIfam" id="NF033576">
    <property type="entry name" value="mCpol"/>
    <property type="match status" value="1"/>
</dbReference>
<reference evidence="2 3" key="1">
    <citation type="submission" date="2015-06" db="EMBL/GenBank/DDBJ databases">
        <title>Draft genome assembly of filamentous brackish cyanobacterium Limnoraphis robusta strain CS-951.</title>
        <authorList>
            <person name="Willis A."/>
            <person name="Parks M."/>
            <person name="Burford M.A."/>
        </authorList>
    </citation>
    <scope>NUCLEOTIDE SEQUENCE [LARGE SCALE GENOMIC DNA]</scope>
    <source>
        <strain evidence="2 3">CS-951</strain>
    </source>
</reference>
<name>A0A0F5Y8L0_9CYAN</name>
<sequence length="508" mass="58069">MNKPRDSYKLIMGGNTNVPAMINCIIRSALQLRTDTGNDNYTFRQVHIFHTEQSLQSLITEKRPWKEALEKYGLSPTNLVHHVAKLEDSSVERFRDMVEQLRTIVNPNENVYYYVDLTGGISSLQAILAVFSYVLDIENIYTLETVFASDEETRKIQRGMFYHELEEEMKQGRVKLNYKKFPPIRDFDDFGKLNYTEVLRHRRSISSLMDHLSSSLNALISTEIDLSHLQTSFMSGINSRLLGESKGDFHEHQNAIYSFSHSVEEITNIIILSLMGSETKNRPLGNKLEELRSYFSDKPKYFVNEDILKHFTHLIAEVRNKNAHSSNLSENSLTIEIQSYLASYLAFTFLKFTIRVLSDFVDNSGNLLDIQIIDPLVENANLEFYFGFDGDATGKYLEIAFGDLLEDEEEVLRRSKSITESIKQMRKIICGETKNPKSVIFAEGDNILFKSKYNSDLLRTIQNKYTEITGLSSSIGYGKTLKEATIALRLAKARKGNSVVGVALNKEM</sequence>
<dbReference type="AlphaFoldDB" id="A0A0F5Y8L0"/>
<evidence type="ECO:0000313" key="2">
    <source>
        <dbReference type="EMBL" id="KKD34977.1"/>
    </source>
</evidence>
<protein>
    <recommendedName>
        <fullName evidence="1">Minimal CRISPR polymerase domain-containing protein</fullName>
    </recommendedName>
</protein>
<evidence type="ECO:0000259" key="1">
    <source>
        <dbReference type="Pfam" id="PF18182"/>
    </source>
</evidence>
<organism evidence="2 3">
    <name type="scientific">Limnoraphis robusta CS-951</name>
    <dbReference type="NCBI Taxonomy" id="1637645"/>
    <lineage>
        <taxon>Bacteria</taxon>
        <taxon>Bacillati</taxon>
        <taxon>Cyanobacteriota</taxon>
        <taxon>Cyanophyceae</taxon>
        <taxon>Oscillatoriophycideae</taxon>
        <taxon>Oscillatoriales</taxon>
        <taxon>Sirenicapillariaceae</taxon>
        <taxon>Limnoraphis</taxon>
    </lineage>
</organism>
<feature type="domain" description="Minimal CRISPR polymerase" evidence="1">
    <location>
        <begin position="385"/>
        <end position="501"/>
    </location>
</feature>
<dbReference type="OrthoDB" id="581008at2"/>